<feature type="chain" id="PRO_5004813284" description="Tetratricopeptide repeat protein" evidence="1">
    <location>
        <begin position="21"/>
        <end position="564"/>
    </location>
</feature>
<gene>
    <name evidence="2" type="ORF">N425_12880</name>
</gene>
<dbReference type="AlphaFoldDB" id="W2C112"/>
<evidence type="ECO:0000256" key="1">
    <source>
        <dbReference type="SAM" id="SignalP"/>
    </source>
</evidence>
<accession>W2C112</accession>
<evidence type="ECO:0008006" key="4">
    <source>
        <dbReference type="Google" id="ProtNLM"/>
    </source>
</evidence>
<evidence type="ECO:0000313" key="2">
    <source>
        <dbReference type="EMBL" id="ETK00728.1"/>
    </source>
</evidence>
<dbReference type="InterPro" id="IPR011990">
    <property type="entry name" value="TPR-like_helical_dom_sf"/>
</dbReference>
<organism evidence="2 3">
    <name type="scientific">Tannerella sp. oral taxon BU063 isolate Cell 2</name>
    <dbReference type="NCBI Taxonomy" id="1411148"/>
    <lineage>
        <taxon>Bacteria</taxon>
        <taxon>Pseudomonadati</taxon>
        <taxon>Bacteroidota</taxon>
        <taxon>Bacteroidia</taxon>
        <taxon>Bacteroidales</taxon>
        <taxon>Tannerellaceae</taxon>
        <taxon>Tannerella</taxon>
    </lineage>
</organism>
<protein>
    <recommendedName>
        <fullName evidence="4">Tetratricopeptide repeat protein</fullName>
    </recommendedName>
</protein>
<name>W2C112_9BACT</name>
<sequence>MSKKNFLPFLVMAAILMALASCSGKLKPLSAQYIQADPQPLEVVGGQVPVTISIAYPAKWFKKNATLTITPVLRYPGGETWGTAYTFQGEKVRANNQVIPYGTGGNVTMKSSFKYKPEMKRSELYLTFDVKIGNKSSRLPDIKIADGIIATSALANAATANPAVGADKFQRIIKEAYDANILFLIQQAELRSNELNKGELKDWKDRVKKANDAANQNVSVEVSAYASPDGGLTLNESLAERREANTTRYLKGELNKRKIDVPVGAHYTAQDWEGFKELVSKSNLQDKDLVLRVLSMYSDPEQREREIKNISTVFRSLADEILPKLRRSRLTANIEIIGKSDEEISRLAQSNPKALNVEELLYAATLTTNDVDREAIYTKASELFPGDYRTWNNIGMQRYYAGDLRKAEELFNKSNSVQQNSAANINLGLLALTRGERDKAQQLIGGASDVAELGEALGMLYLEQGDYAKAVSSFGAAKTNNAALAQILTKDYSKASQTLNAVTRPDATTDYLKAIVSARTNDAAGVISHLKAAISKKKSLAREAANDLEFAKYAKDAAFTNLVR</sequence>
<dbReference type="SUPFAM" id="SSF48452">
    <property type="entry name" value="TPR-like"/>
    <property type="match status" value="1"/>
</dbReference>
<reference evidence="2 3" key="1">
    <citation type="submission" date="2013-11" db="EMBL/GenBank/DDBJ databases">
        <title>Single cell genomics of uncultured Tannerella BU063 (oral taxon 286).</title>
        <authorList>
            <person name="Beall C.J."/>
            <person name="Campbell A.G."/>
            <person name="Griffen A.L."/>
            <person name="Podar M."/>
            <person name="Leys E.J."/>
        </authorList>
    </citation>
    <scope>NUCLEOTIDE SEQUENCE [LARGE SCALE GENOMIC DNA]</scope>
    <source>
        <strain evidence="2">Cell 2</strain>
    </source>
</reference>
<dbReference type="PROSITE" id="PS51257">
    <property type="entry name" value="PROKAR_LIPOPROTEIN"/>
    <property type="match status" value="1"/>
</dbReference>
<keyword evidence="1" id="KW-0732">Signal</keyword>
<dbReference type="EMBL" id="AYUF01000495">
    <property type="protein sequence ID" value="ETK00728.1"/>
    <property type="molecule type" value="Genomic_DNA"/>
</dbReference>
<dbReference type="PATRIC" id="fig|1411148.3.peg.2147"/>
<comment type="caution">
    <text evidence="2">The sequence shown here is derived from an EMBL/GenBank/DDBJ whole genome shotgun (WGS) entry which is preliminary data.</text>
</comment>
<dbReference type="Proteomes" id="UP000018837">
    <property type="component" value="Unassembled WGS sequence"/>
</dbReference>
<feature type="signal peptide" evidence="1">
    <location>
        <begin position="1"/>
        <end position="20"/>
    </location>
</feature>
<proteinExistence type="predicted"/>
<evidence type="ECO:0000313" key="3">
    <source>
        <dbReference type="Proteomes" id="UP000018837"/>
    </source>
</evidence>
<dbReference type="Gene3D" id="1.25.40.10">
    <property type="entry name" value="Tetratricopeptide repeat domain"/>
    <property type="match status" value="1"/>
</dbReference>